<reference evidence="2" key="1">
    <citation type="journal article" date="2022" name="Mol. Ecol. Resour.">
        <title>The genomes of chicory, endive, great burdock and yacon provide insights into Asteraceae palaeo-polyploidization history and plant inulin production.</title>
        <authorList>
            <person name="Fan W."/>
            <person name="Wang S."/>
            <person name="Wang H."/>
            <person name="Wang A."/>
            <person name="Jiang F."/>
            <person name="Liu H."/>
            <person name="Zhao H."/>
            <person name="Xu D."/>
            <person name="Zhang Y."/>
        </authorList>
    </citation>
    <scope>NUCLEOTIDE SEQUENCE [LARGE SCALE GENOMIC DNA]</scope>
    <source>
        <strain evidence="2">cv. Punajuju</strain>
    </source>
</reference>
<dbReference type="EMBL" id="CM042013">
    <property type="protein sequence ID" value="KAI3738122.1"/>
    <property type="molecule type" value="Genomic_DNA"/>
</dbReference>
<comment type="caution">
    <text evidence="1">The sequence shown here is derived from an EMBL/GenBank/DDBJ whole genome shotgun (WGS) entry which is preliminary data.</text>
</comment>
<dbReference type="Proteomes" id="UP001055811">
    <property type="component" value="Linkage Group LG05"/>
</dbReference>
<evidence type="ECO:0000313" key="2">
    <source>
        <dbReference type="Proteomes" id="UP001055811"/>
    </source>
</evidence>
<name>A0ACB9CV09_CICIN</name>
<sequence>MLLLLGLLINLLIFTDAQSVGVCYGGVVDGSSSQQDVVNLYKNNSITRMRIYQPNQAILQALKGTNIELIIGVPNDALQSLNNQNAANTWVRDNIQNYPDVQFRYVAVGNEVDPNNGNSQHVNFVLPAMQNVQNAINVAGLGNQIKVSTATYSGLLGVSYPPSNGAFRDNVRGFIEPIVKFLSENNSPMLVNIYPYFASIGNPNSNLPYALFTAPGTILRDNGRQYSNLFDTIIDAHYAAQASLGGENVEIVVSESGWPSEGGDAATIENAGTYYKNLIRHVTATTGTPAKPGRSIETYLYSMFDERNKTGAESEKHFGIFSVDERPKYQLSFNVPKSMNVSISERYGILAAFSLM</sequence>
<proteinExistence type="predicted"/>
<protein>
    <submittedName>
        <fullName evidence="1">Uncharacterized protein</fullName>
    </submittedName>
</protein>
<organism evidence="1 2">
    <name type="scientific">Cichorium intybus</name>
    <name type="common">Chicory</name>
    <dbReference type="NCBI Taxonomy" id="13427"/>
    <lineage>
        <taxon>Eukaryota</taxon>
        <taxon>Viridiplantae</taxon>
        <taxon>Streptophyta</taxon>
        <taxon>Embryophyta</taxon>
        <taxon>Tracheophyta</taxon>
        <taxon>Spermatophyta</taxon>
        <taxon>Magnoliopsida</taxon>
        <taxon>eudicotyledons</taxon>
        <taxon>Gunneridae</taxon>
        <taxon>Pentapetalae</taxon>
        <taxon>asterids</taxon>
        <taxon>campanulids</taxon>
        <taxon>Asterales</taxon>
        <taxon>Asteraceae</taxon>
        <taxon>Cichorioideae</taxon>
        <taxon>Cichorieae</taxon>
        <taxon>Cichoriinae</taxon>
        <taxon>Cichorium</taxon>
    </lineage>
</organism>
<reference evidence="1 2" key="2">
    <citation type="journal article" date="2022" name="Mol. Ecol. Resour.">
        <title>The genomes of chicory, endive, great burdock and yacon provide insights into Asteraceae paleo-polyploidization history and plant inulin production.</title>
        <authorList>
            <person name="Fan W."/>
            <person name="Wang S."/>
            <person name="Wang H."/>
            <person name="Wang A."/>
            <person name="Jiang F."/>
            <person name="Liu H."/>
            <person name="Zhao H."/>
            <person name="Xu D."/>
            <person name="Zhang Y."/>
        </authorList>
    </citation>
    <scope>NUCLEOTIDE SEQUENCE [LARGE SCALE GENOMIC DNA]</scope>
    <source>
        <strain evidence="2">cv. Punajuju</strain>
        <tissue evidence="1">Leaves</tissue>
    </source>
</reference>
<keyword evidence="2" id="KW-1185">Reference proteome</keyword>
<gene>
    <name evidence="1" type="ORF">L2E82_28141</name>
</gene>
<accession>A0ACB9CV09</accession>
<evidence type="ECO:0000313" key="1">
    <source>
        <dbReference type="EMBL" id="KAI3738122.1"/>
    </source>
</evidence>